<sequence>MGEKAIIRLGDKTSHNGTVLEGYQDTICMGKPVAGIGHKVSCPKCSGSHTIVEGVMSFFVMGRNIAVDGMKTSCGAVLIASQQTDTVEAGGGAAPAEAAAGSAAAAAAASAAAVAAAAALAASAFDEQFQLVDRQGKPLANAAYKIVAASGQEVEGVTDASGKTQRIKTAAAEQLQIYLKS</sequence>
<organism evidence="1 2">
    <name type="scientific">Duganella margarita</name>
    <dbReference type="NCBI Taxonomy" id="2692170"/>
    <lineage>
        <taxon>Bacteria</taxon>
        <taxon>Pseudomonadati</taxon>
        <taxon>Pseudomonadota</taxon>
        <taxon>Betaproteobacteria</taxon>
        <taxon>Burkholderiales</taxon>
        <taxon>Oxalobacteraceae</taxon>
        <taxon>Telluria group</taxon>
        <taxon>Duganella</taxon>
    </lineage>
</organism>
<dbReference type="EMBL" id="WWCS01000004">
    <property type="protein sequence ID" value="MYN39429.1"/>
    <property type="molecule type" value="Genomic_DNA"/>
</dbReference>
<evidence type="ECO:0000313" key="1">
    <source>
        <dbReference type="EMBL" id="MYN39429.1"/>
    </source>
</evidence>
<keyword evidence="2" id="KW-1185">Reference proteome</keyword>
<evidence type="ECO:0000313" key="2">
    <source>
        <dbReference type="Proteomes" id="UP000466332"/>
    </source>
</evidence>
<name>A0ABW9WEK8_9BURK</name>
<dbReference type="Pfam" id="PF05488">
    <property type="entry name" value="PAAR_motif"/>
    <property type="match status" value="1"/>
</dbReference>
<comment type="caution">
    <text evidence="1">The sequence shown here is derived from an EMBL/GenBank/DDBJ whole genome shotgun (WGS) entry which is preliminary data.</text>
</comment>
<dbReference type="Proteomes" id="UP000466332">
    <property type="component" value="Unassembled WGS sequence"/>
</dbReference>
<reference evidence="1 2" key="1">
    <citation type="submission" date="2019-12" db="EMBL/GenBank/DDBJ databases">
        <title>Novel species isolated from a subtropical stream in China.</title>
        <authorList>
            <person name="Lu H."/>
        </authorList>
    </citation>
    <scope>NUCLEOTIDE SEQUENCE [LARGE SCALE GENOMIC DNA]</scope>
    <source>
        <strain evidence="1 2">FT109W</strain>
    </source>
</reference>
<dbReference type="Gene3D" id="2.60.200.60">
    <property type="match status" value="1"/>
</dbReference>
<protein>
    <submittedName>
        <fullName evidence="1">PAAR domain-containing protein</fullName>
    </submittedName>
</protein>
<dbReference type="RefSeq" id="WP_161044518.1">
    <property type="nucleotide sequence ID" value="NZ_WWCS01000004.1"/>
</dbReference>
<accession>A0ABW9WEK8</accession>
<dbReference type="CDD" id="cd14744">
    <property type="entry name" value="PAAR_CT_2"/>
    <property type="match status" value="1"/>
</dbReference>
<gene>
    <name evidence="1" type="ORF">GTP55_08600</name>
</gene>
<proteinExistence type="predicted"/>
<dbReference type="InterPro" id="IPR008727">
    <property type="entry name" value="PAAR_motif"/>
</dbReference>